<dbReference type="EMBL" id="JTCM02000165">
    <property type="protein sequence ID" value="NEU77220.1"/>
    <property type="molecule type" value="Genomic_DNA"/>
</dbReference>
<dbReference type="InterPro" id="IPR001789">
    <property type="entry name" value="Sig_transdc_resp-reg_receiver"/>
</dbReference>
<evidence type="ECO:0000256" key="1">
    <source>
        <dbReference type="ARBA" id="ARBA00022553"/>
    </source>
</evidence>
<organism evidence="4 5">
    <name type="scientific">Hassallia byssoidea VB512170</name>
    <dbReference type="NCBI Taxonomy" id="1304833"/>
    <lineage>
        <taxon>Bacteria</taxon>
        <taxon>Bacillati</taxon>
        <taxon>Cyanobacteriota</taxon>
        <taxon>Cyanophyceae</taxon>
        <taxon>Nostocales</taxon>
        <taxon>Tolypothrichaceae</taxon>
        <taxon>Hassallia</taxon>
    </lineage>
</organism>
<evidence type="ECO:0000313" key="4">
    <source>
        <dbReference type="EMBL" id="NEU77220.1"/>
    </source>
</evidence>
<dbReference type="InterPro" id="IPR003018">
    <property type="entry name" value="GAF"/>
</dbReference>
<proteinExistence type="predicted"/>
<dbReference type="SUPFAM" id="SSF52172">
    <property type="entry name" value="CheY-like"/>
    <property type="match status" value="1"/>
</dbReference>
<protein>
    <submittedName>
        <fullName evidence="4">Response regulator</fullName>
    </submittedName>
</protein>
<dbReference type="Proteomes" id="UP000031549">
    <property type="component" value="Unassembled WGS sequence"/>
</dbReference>
<dbReference type="AlphaFoldDB" id="A0A846HMA9"/>
<dbReference type="SMART" id="SM00065">
    <property type="entry name" value="GAF"/>
    <property type="match status" value="1"/>
</dbReference>
<dbReference type="PANTHER" id="PTHR44591:SF19">
    <property type="entry name" value="TWO-COMPONENT RESPONSE REGULATOR-RELATED"/>
    <property type="match status" value="1"/>
</dbReference>
<name>A0A846HMA9_9CYAN</name>
<dbReference type="RefSeq" id="WP_039752906.1">
    <property type="nucleotide sequence ID" value="NZ_JTCM02000165.1"/>
</dbReference>
<reference evidence="4 5" key="1">
    <citation type="journal article" date="2015" name="Genome Announc.">
        <title>Draft Genome Sequence of Cyanobacterium Hassallia byssoidea Strain VB512170, Isolated from Monuments in India.</title>
        <authorList>
            <person name="Singh D."/>
            <person name="Chandrababunaidu M.M."/>
            <person name="Panda A."/>
            <person name="Sen D."/>
            <person name="Bhattacharyya S."/>
            <person name="Adhikary S.P."/>
            <person name="Tripathy S."/>
        </authorList>
    </citation>
    <scope>NUCLEOTIDE SEQUENCE [LARGE SCALE GENOMIC DNA]</scope>
    <source>
        <strain evidence="4 5">VB512170</strain>
    </source>
</reference>
<gene>
    <name evidence="4" type="ORF">PI95_033215</name>
</gene>
<sequence>MDNPISEIDKVRRQLMTLERPKKLKILVVDDEPDNLDLLYRTFRRDFHVLKADSGINALEVLAASGEVAVIISDQRMPEMKGTEFLSKTVPQFPDTVRIILTGFTDIEDLVEAINAGQVYKYITKPWDPGELKAVVQRAAETYDLLKQRTEELHRAHAQIALLTFLVKVTQTTPNLEASLTSIATAFSETFAADGCILQLVEKNTLVNTQGTCSNTGTIENWLAQDPLTAEAIASGKIQVSVNVLKDQKLAGITQYPNSGVQAHLIIPIIYRSEVLAVLSLQWKQPCTLREDELELIHTSAQVVAIALTSSCCYSNPR</sequence>
<dbReference type="Gene3D" id="3.30.450.340">
    <property type="match status" value="1"/>
</dbReference>
<comment type="caution">
    <text evidence="4">The sequence shown here is derived from an EMBL/GenBank/DDBJ whole genome shotgun (WGS) entry which is preliminary data.</text>
</comment>
<dbReference type="SMART" id="SM00448">
    <property type="entry name" value="REC"/>
    <property type="match status" value="1"/>
</dbReference>
<keyword evidence="5" id="KW-1185">Reference proteome</keyword>
<keyword evidence="1 2" id="KW-0597">Phosphoprotein</keyword>
<dbReference type="SUPFAM" id="SSF55781">
    <property type="entry name" value="GAF domain-like"/>
    <property type="match status" value="1"/>
</dbReference>
<feature type="domain" description="Response regulatory" evidence="3">
    <location>
        <begin position="25"/>
        <end position="140"/>
    </location>
</feature>
<dbReference type="GO" id="GO:0000160">
    <property type="term" value="P:phosphorelay signal transduction system"/>
    <property type="evidence" value="ECO:0007669"/>
    <property type="project" value="InterPro"/>
</dbReference>
<dbReference type="InterPro" id="IPR050595">
    <property type="entry name" value="Bact_response_regulator"/>
</dbReference>
<dbReference type="Pfam" id="PF00072">
    <property type="entry name" value="Response_reg"/>
    <property type="match status" value="1"/>
</dbReference>
<evidence type="ECO:0000256" key="2">
    <source>
        <dbReference type="PROSITE-ProRule" id="PRU00169"/>
    </source>
</evidence>
<accession>A0A846HMA9</accession>
<dbReference type="CDD" id="cd17569">
    <property type="entry name" value="REC_HupR-like"/>
    <property type="match status" value="1"/>
</dbReference>
<dbReference type="PANTHER" id="PTHR44591">
    <property type="entry name" value="STRESS RESPONSE REGULATOR PROTEIN 1"/>
    <property type="match status" value="1"/>
</dbReference>
<evidence type="ECO:0000313" key="5">
    <source>
        <dbReference type="Proteomes" id="UP000031549"/>
    </source>
</evidence>
<dbReference type="Pfam" id="PF13185">
    <property type="entry name" value="GAF_2"/>
    <property type="match status" value="1"/>
</dbReference>
<dbReference type="PROSITE" id="PS50110">
    <property type="entry name" value="RESPONSE_REGULATORY"/>
    <property type="match status" value="1"/>
</dbReference>
<dbReference type="Gene3D" id="3.40.50.2300">
    <property type="match status" value="1"/>
</dbReference>
<feature type="modified residue" description="4-aspartylphosphate" evidence="2">
    <location>
        <position position="74"/>
    </location>
</feature>
<evidence type="ECO:0000259" key="3">
    <source>
        <dbReference type="PROSITE" id="PS50110"/>
    </source>
</evidence>
<dbReference type="InterPro" id="IPR011006">
    <property type="entry name" value="CheY-like_superfamily"/>
</dbReference>